<keyword evidence="3" id="KW-0341">Growth regulation</keyword>
<evidence type="ECO:0000313" key="17">
    <source>
        <dbReference type="EMBL" id="CAB3376143.1"/>
    </source>
</evidence>
<dbReference type="PROSITE" id="PS01359">
    <property type="entry name" value="ZF_PHD_1"/>
    <property type="match status" value="1"/>
</dbReference>
<dbReference type="PANTHER" id="PTHR10333">
    <property type="entry name" value="INHIBITOR OF GROWTH PROTEIN"/>
    <property type="match status" value="1"/>
</dbReference>
<feature type="site" description="Histone H3K4me3 binding" evidence="11">
    <location>
        <position position="364"/>
    </location>
</feature>
<feature type="binding site" evidence="12">
    <location>
        <position position="405"/>
    </location>
    <ligand>
        <name>Zn(2+)</name>
        <dbReference type="ChEBI" id="CHEBI:29105"/>
        <label>2</label>
    </ligand>
</feature>
<evidence type="ECO:0000313" key="18">
    <source>
        <dbReference type="Proteomes" id="UP000494165"/>
    </source>
</evidence>
<dbReference type="PROSITE" id="PS50016">
    <property type="entry name" value="ZF_PHD_2"/>
    <property type="match status" value="1"/>
</dbReference>
<feature type="domain" description="PHD-type" evidence="16">
    <location>
        <begin position="362"/>
        <end position="411"/>
    </location>
</feature>
<keyword evidence="7 14" id="KW-0156">Chromatin regulator</keyword>
<evidence type="ECO:0000256" key="11">
    <source>
        <dbReference type="PIRSR" id="PIRSR628651-50"/>
    </source>
</evidence>
<feature type="region of interest" description="Disordered" evidence="15">
    <location>
        <begin position="129"/>
        <end position="159"/>
    </location>
</feature>
<evidence type="ECO:0000256" key="2">
    <source>
        <dbReference type="ARBA" id="ARBA00010210"/>
    </source>
</evidence>
<comment type="domain">
    <text evidence="14">The PHD-type zinc finger mediates the binding to H3K4me3.</text>
</comment>
<sequence length="419" mass="46683">MLYLEDYLEMIEHLPQELRDRFTDMREMDLQVQNSADSLEKQMKGFFGKAKKLKQVERDVEHSTILKDYYKALEIADEKVSLAGQIYDLVDRYLRRLDQELHKFKLELEADNKGITEILEKRSLELDQPVQSAQKENRYSFGMQRNPAEKRSSSTPQALIEKKVAVERTPGGSGSQHAHPQIEARPLSNSVSMLSSQQQQQQSPQQINFSLSHIGAGSSAIAAAASQAIAATQQVMNSGTKGMQQGRRTASLKASYEAINTGINPHELSIGRELAGAAQSAIAAAILPEQPKKQKSRRTSTAASLVNSSANPAPSASSLASSTMLSMTVEPSPPTALTDEVYDTVTDGNADNTDWNYDPNEPRYCFCNQVSYGDMVACDNEECPFEWFHYPCVNITAPPKGKWYCNRCTHHMKRRGSRK</sequence>
<evidence type="ECO:0000259" key="16">
    <source>
        <dbReference type="PROSITE" id="PS50016"/>
    </source>
</evidence>
<evidence type="ECO:0000256" key="10">
    <source>
        <dbReference type="ARBA" id="ARBA00023242"/>
    </source>
</evidence>
<dbReference type="CDD" id="cd16858">
    <property type="entry name" value="ING_ING3_Yng2p"/>
    <property type="match status" value="1"/>
</dbReference>
<organism evidence="17 18">
    <name type="scientific">Cloeon dipterum</name>
    <dbReference type="NCBI Taxonomy" id="197152"/>
    <lineage>
        <taxon>Eukaryota</taxon>
        <taxon>Metazoa</taxon>
        <taxon>Ecdysozoa</taxon>
        <taxon>Arthropoda</taxon>
        <taxon>Hexapoda</taxon>
        <taxon>Insecta</taxon>
        <taxon>Pterygota</taxon>
        <taxon>Palaeoptera</taxon>
        <taxon>Ephemeroptera</taxon>
        <taxon>Pisciforma</taxon>
        <taxon>Baetidae</taxon>
        <taxon>Cloeon</taxon>
    </lineage>
</organism>
<gene>
    <name evidence="17" type="ORF">CLODIP_2_CD10889</name>
</gene>
<feature type="region of interest" description="Disordered" evidence="15">
    <location>
        <begin position="288"/>
        <end position="322"/>
    </location>
</feature>
<evidence type="ECO:0000256" key="8">
    <source>
        <dbReference type="ARBA" id="ARBA00023015"/>
    </source>
</evidence>
<comment type="caution">
    <text evidence="17">The sequence shown here is derived from an EMBL/GenBank/DDBJ whole genome shotgun (WGS) entry which is preliminary data.</text>
</comment>
<evidence type="ECO:0000256" key="5">
    <source>
        <dbReference type="ARBA" id="ARBA00022771"/>
    </source>
</evidence>
<dbReference type="InterPro" id="IPR001965">
    <property type="entry name" value="Znf_PHD"/>
</dbReference>
<dbReference type="SUPFAM" id="SSF57903">
    <property type="entry name" value="FYVE/PHD zinc finger"/>
    <property type="match status" value="1"/>
</dbReference>
<protein>
    <recommendedName>
        <fullName evidence="14">Inhibitor of growth protein</fullName>
    </recommendedName>
</protein>
<dbReference type="InterPro" id="IPR019786">
    <property type="entry name" value="Zinc_finger_PHD-type_CS"/>
</dbReference>
<dbReference type="Gene3D" id="3.30.40.10">
    <property type="entry name" value="Zinc/RING finger domain, C3HC4 (zinc finger)"/>
    <property type="match status" value="1"/>
</dbReference>
<feature type="binding site" evidence="12">
    <location>
        <position position="383"/>
    </location>
    <ligand>
        <name>Zn(2+)</name>
        <dbReference type="ChEBI" id="CHEBI:29105"/>
        <label>2</label>
    </ligand>
</feature>
<keyword evidence="6 12" id="KW-0862">Zinc</keyword>
<feature type="site" description="Histone H3K4me3 binding" evidence="11">
    <location>
        <position position="387"/>
    </location>
</feature>
<dbReference type="InterPro" id="IPR011011">
    <property type="entry name" value="Znf_FYVE_PHD"/>
</dbReference>
<dbReference type="Proteomes" id="UP000494165">
    <property type="component" value="Unassembled WGS sequence"/>
</dbReference>
<feature type="binding site" evidence="12">
    <location>
        <position position="392"/>
    </location>
    <ligand>
        <name>Zn(2+)</name>
        <dbReference type="ChEBI" id="CHEBI:29105"/>
        <label>1</label>
    </ligand>
</feature>
<dbReference type="InterPro" id="IPR013083">
    <property type="entry name" value="Znf_RING/FYVE/PHD"/>
</dbReference>
<dbReference type="GO" id="GO:0005634">
    <property type="term" value="C:nucleus"/>
    <property type="evidence" value="ECO:0007669"/>
    <property type="project" value="UniProtKB-SubCell"/>
</dbReference>
<evidence type="ECO:0000256" key="14">
    <source>
        <dbReference type="RuleBase" id="RU361213"/>
    </source>
</evidence>
<comment type="similarity">
    <text evidence="2 14">Belongs to the ING family.</text>
</comment>
<dbReference type="GO" id="GO:0008270">
    <property type="term" value="F:zinc ion binding"/>
    <property type="evidence" value="ECO:0007669"/>
    <property type="project" value="UniProtKB-KW"/>
</dbReference>
<dbReference type="EMBL" id="CADEPI010000124">
    <property type="protein sequence ID" value="CAB3376143.1"/>
    <property type="molecule type" value="Genomic_DNA"/>
</dbReference>
<comment type="subcellular location">
    <subcellularLocation>
        <location evidence="1 14">Nucleus</location>
    </subcellularLocation>
</comment>
<feature type="site" description="Histone H3K4me3 binding" evidence="11">
    <location>
        <position position="379"/>
    </location>
</feature>
<dbReference type="SMART" id="SM00249">
    <property type="entry name" value="PHD"/>
    <property type="match status" value="1"/>
</dbReference>
<dbReference type="CDD" id="cd15505">
    <property type="entry name" value="PHD_ING"/>
    <property type="match status" value="1"/>
</dbReference>
<evidence type="ECO:0000256" key="1">
    <source>
        <dbReference type="ARBA" id="ARBA00004123"/>
    </source>
</evidence>
<dbReference type="FunFam" id="3.30.40.10:FF:000016">
    <property type="entry name" value="Inhibitor of growth protein"/>
    <property type="match status" value="1"/>
</dbReference>
<reference evidence="17 18" key="1">
    <citation type="submission" date="2020-04" db="EMBL/GenBank/DDBJ databases">
        <authorList>
            <person name="Alioto T."/>
            <person name="Alioto T."/>
            <person name="Gomez Garrido J."/>
        </authorList>
    </citation>
    <scope>NUCLEOTIDE SEQUENCE [LARGE SCALE GENOMIC DNA]</scope>
</reference>
<evidence type="ECO:0000256" key="12">
    <source>
        <dbReference type="PIRSR" id="PIRSR628651-51"/>
    </source>
</evidence>
<keyword evidence="10 14" id="KW-0539">Nucleus</keyword>
<comment type="subunit">
    <text evidence="14">Component of an histone acetyltransferase complex. Interacts with H3K4me3 and to a lesser extent with H3K4me2.</text>
</comment>
<evidence type="ECO:0000256" key="7">
    <source>
        <dbReference type="ARBA" id="ARBA00022853"/>
    </source>
</evidence>
<proteinExistence type="inferred from homology"/>
<feature type="compositionally biased region" description="Low complexity" evidence="15">
    <location>
        <begin position="302"/>
        <end position="322"/>
    </location>
</feature>
<dbReference type="PANTHER" id="PTHR10333:SF103">
    <property type="entry name" value="INHIBITOR OF GROWTH PROTEIN 3"/>
    <property type="match status" value="1"/>
</dbReference>
<keyword evidence="18" id="KW-1185">Reference proteome</keyword>
<dbReference type="InterPro" id="IPR024610">
    <property type="entry name" value="ING_N_histone-binding"/>
</dbReference>
<feature type="binding site" evidence="12">
    <location>
        <position position="367"/>
    </location>
    <ligand>
        <name>Zn(2+)</name>
        <dbReference type="ChEBI" id="CHEBI:29105"/>
        <label>1</label>
    </ligand>
</feature>
<keyword evidence="9" id="KW-0804">Transcription</keyword>
<feature type="binding site" evidence="12">
    <location>
        <position position="389"/>
    </location>
    <ligand>
        <name>Zn(2+)</name>
        <dbReference type="ChEBI" id="CHEBI:29105"/>
        <label>1</label>
    </ligand>
</feature>
<accession>A0A8S1DE91</accession>
<keyword evidence="5 13" id="KW-0863">Zinc-finger</keyword>
<dbReference type="Pfam" id="PF12998">
    <property type="entry name" value="ING"/>
    <property type="match status" value="1"/>
</dbReference>
<keyword evidence="8" id="KW-0805">Transcription regulation</keyword>
<evidence type="ECO:0000256" key="3">
    <source>
        <dbReference type="ARBA" id="ARBA00022604"/>
    </source>
</evidence>
<dbReference type="Gene3D" id="6.10.140.1740">
    <property type="match status" value="1"/>
</dbReference>
<evidence type="ECO:0000256" key="13">
    <source>
        <dbReference type="PROSITE-ProRule" id="PRU00146"/>
    </source>
</evidence>
<dbReference type="InterPro" id="IPR028651">
    <property type="entry name" value="ING_fam"/>
</dbReference>
<evidence type="ECO:0000256" key="6">
    <source>
        <dbReference type="ARBA" id="ARBA00022833"/>
    </source>
</evidence>
<evidence type="ECO:0000256" key="4">
    <source>
        <dbReference type="ARBA" id="ARBA00022723"/>
    </source>
</evidence>
<evidence type="ECO:0000256" key="9">
    <source>
        <dbReference type="ARBA" id="ARBA00023163"/>
    </source>
</evidence>
<keyword evidence="4 12" id="KW-0479">Metal-binding</keyword>
<dbReference type="AlphaFoldDB" id="A0A8S1DE91"/>
<evidence type="ECO:0000256" key="15">
    <source>
        <dbReference type="SAM" id="MobiDB-lite"/>
    </source>
</evidence>
<feature type="site" description="Histone H3K4me3 binding" evidence="11">
    <location>
        <position position="375"/>
    </location>
</feature>
<dbReference type="OrthoDB" id="5411773at2759"/>
<dbReference type="InterPro" id="IPR019787">
    <property type="entry name" value="Znf_PHD-finger"/>
</dbReference>
<dbReference type="GO" id="GO:0006325">
    <property type="term" value="P:chromatin organization"/>
    <property type="evidence" value="ECO:0007669"/>
    <property type="project" value="UniProtKB-KW"/>
</dbReference>
<feature type="binding site" evidence="12">
    <location>
        <position position="378"/>
    </location>
    <ligand>
        <name>Zn(2+)</name>
        <dbReference type="ChEBI" id="CHEBI:29105"/>
        <label>2</label>
    </ligand>
</feature>
<comment type="function">
    <text evidence="14">Component of an histone acetyltransferase complex.</text>
</comment>
<dbReference type="SMART" id="SM01408">
    <property type="entry name" value="ING"/>
    <property type="match status" value="1"/>
</dbReference>
<feature type="binding site" evidence="12">
    <location>
        <position position="408"/>
    </location>
    <ligand>
        <name>Zn(2+)</name>
        <dbReference type="ChEBI" id="CHEBI:29105"/>
        <label>2</label>
    </ligand>
</feature>
<feature type="binding site" evidence="12">
    <location>
        <position position="365"/>
    </location>
    <ligand>
        <name>Zn(2+)</name>
        <dbReference type="ChEBI" id="CHEBI:29105"/>
        <label>1</label>
    </ligand>
</feature>
<dbReference type="GO" id="GO:0035267">
    <property type="term" value="C:NuA4 histone acetyltransferase complex"/>
    <property type="evidence" value="ECO:0007669"/>
    <property type="project" value="TreeGrafter"/>
</dbReference>
<name>A0A8S1DE91_9INSE</name>